<dbReference type="Proteomes" id="UP000234384">
    <property type="component" value="Unassembled WGS sequence"/>
</dbReference>
<dbReference type="EMBL" id="PKHE01000015">
    <property type="protein sequence ID" value="PKY88211.1"/>
    <property type="molecule type" value="Genomic_DNA"/>
</dbReference>
<evidence type="ECO:0000259" key="2">
    <source>
        <dbReference type="Pfam" id="PF00296"/>
    </source>
</evidence>
<sequence>MVKLSALNLFPVFLQDQPIDAIRRGRELAQIVEKLGYDRYWIAEHHNSPGVISTATSVLIQYVLDATENIRVGAGGVMLPNHTPLQVAETYGMLDVLHPGRVDLSLGRAPGTDTETAQLIYHGETSEEGFKDGIRALQRYFGPAESQESVIAVPAIDRQVPLYILGSTTTSAQIAADLGLPYAFAGHFSPNFLDKAIEIYREQFVPSEYLQEPYLILAMIGTAQETTEKSEEMKSIWDFHSIQIARGESGQIQTPDISFYNHLTTVEKFFLKTRGGINLYGNPEEVANVWKDINTKYHPDEVMIVSYSPEIEQLEESYRIIKEVITTHS</sequence>
<proteinExistence type="predicted"/>
<evidence type="ECO:0000313" key="4">
    <source>
        <dbReference type="Proteomes" id="UP000234384"/>
    </source>
</evidence>
<comment type="caution">
    <text evidence="3">The sequence shown here is derived from an EMBL/GenBank/DDBJ whole genome shotgun (WGS) entry which is preliminary data.</text>
</comment>
<dbReference type="InterPro" id="IPR036661">
    <property type="entry name" value="Luciferase-like_sf"/>
</dbReference>
<dbReference type="Gene3D" id="3.20.20.30">
    <property type="entry name" value="Luciferase-like domain"/>
    <property type="match status" value="1"/>
</dbReference>
<dbReference type="SUPFAM" id="SSF51679">
    <property type="entry name" value="Bacterial luciferase-like"/>
    <property type="match status" value="1"/>
</dbReference>
<dbReference type="AlphaFoldDB" id="A0A2I1JXS9"/>
<dbReference type="Pfam" id="PF00296">
    <property type="entry name" value="Bac_luciferase"/>
    <property type="match status" value="1"/>
</dbReference>
<dbReference type="RefSeq" id="WP_101954470.1">
    <property type="nucleotide sequence ID" value="NZ_PKHE01000015.1"/>
</dbReference>
<evidence type="ECO:0000256" key="1">
    <source>
        <dbReference type="ARBA" id="ARBA00007789"/>
    </source>
</evidence>
<organism evidence="3 4">
    <name type="scientific">Falseniella ignava</name>
    <dbReference type="NCBI Taxonomy" id="137730"/>
    <lineage>
        <taxon>Bacteria</taxon>
        <taxon>Bacillati</taxon>
        <taxon>Bacillota</taxon>
        <taxon>Bacilli</taxon>
        <taxon>Lactobacillales</taxon>
        <taxon>Aerococcaceae</taxon>
        <taxon>Falseniella</taxon>
    </lineage>
</organism>
<dbReference type="InterPro" id="IPR011251">
    <property type="entry name" value="Luciferase-like_dom"/>
</dbReference>
<evidence type="ECO:0000313" key="3">
    <source>
        <dbReference type="EMBL" id="PKY88211.1"/>
    </source>
</evidence>
<name>A0A2I1JXS9_9LACT</name>
<comment type="similarity">
    <text evidence="1">To bacterial alkanal monooxygenase alpha and beta chains.</text>
</comment>
<gene>
    <name evidence="3" type="ORF">CYJ57_05860</name>
</gene>
<dbReference type="GO" id="GO:0005829">
    <property type="term" value="C:cytosol"/>
    <property type="evidence" value="ECO:0007669"/>
    <property type="project" value="TreeGrafter"/>
</dbReference>
<dbReference type="PANTHER" id="PTHR30137">
    <property type="entry name" value="LUCIFERASE-LIKE MONOOXYGENASE"/>
    <property type="match status" value="1"/>
</dbReference>
<dbReference type="OrthoDB" id="9780518at2"/>
<dbReference type="PANTHER" id="PTHR30137:SF6">
    <property type="entry name" value="LUCIFERASE-LIKE MONOOXYGENASE"/>
    <property type="match status" value="1"/>
</dbReference>
<dbReference type="InterPro" id="IPR019949">
    <property type="entry name" value="CmoO-like"/>
</dbReference>
<feature type="domain" description="Luciferase-like" evidence="2">
    <location>
        <begin position="18"/>
        <end position="205"/>
    </location>
</feature>
<dbReference type="GO" id="GO:0016705">
    <property type="term" value="F:oxidoreductase activity, acting on paired donors, with incorporation or reduction of molecular oxygen"/>
    <property type="evidence" value="ECO:0007669"/>
    <property type="project" value="InterPro"/>
</dbReference>
<dbReference type="InterPro" id="IPR050766">
    <property type="entry name" value="Bact_Lucif_Oxidored"/>
</dbReference>
<dbReference type="NCBIfam" id="TIGR03558">
    <property type="entry name" value="oxido_grp_1"/>
    <property type="match status" value="1"/>
</dbReference>
<reference evidence="3 4" key="1">
    <citation type="submission" date="2017-12" db="EMBL/GenBank/DDBJ databases">
        <title>Phylogenetic diversity of female urinary microbiome.</title>
        <authorList>
            <person name="Thomas-White K."/>
            <person name="Wolfe A.J."/>
        </authorList>
    </citation>
    <scope>NUCLEOTIDE SEQUENCE [LARGE SCALE GENOMIC DNA]</scope>
    <source>
        <strain evidence="3 4">UMB0898</strain>
    </source>
</reference>
<accession>A0A2I1JXS9</accession>
<protein>
    <submittedName>
        <fullName evidence="3">LLM class flavin-dependent oxidoreductase</fullName>
    </submittedName>
</protein>